<gene>
    <name evidence="2" type="ORF">DFR74_108150</name>
</gene>
<keyword evidence="2" id="KW-0238">DNA-binding</keyword>
<keyword evidence="3" id="KW-1185">Reference proteome</keyword>
<dbReference type="STRING" id="1210090.GCA_001613185_02179"/>
<dbReference type="Proteomes" id="UP000252586">
    <property type="component" value="Unassembled WGS sequence"/>
</dbReference>
<dbReference type="SUPFAM" id="SSF82607">
    <property type="entry name" value="YbaB-like"/>
    <property type="match status" value="1"/>
</dbReference>
<dbReference type="InterPro" id="IPR036894">
    <property type="entry name" value="YbaB-like_sf"/>
</dbReference>
<proteinExistence type="predicted"/>
<feature type="region of interest" description="Disordered" evidence="1">
    <location>
        <begin position="118"/>
        <end position="147"/>
    </location>
</feature>
<evidence type="ECO:0000256" key="1">
    <source>
        <dbReference type="SAM" id="MobiDB-lite"/>
    </source>
</evidence>
<dbReference type="InterPro" id="IPR004401">
    <property type="entry name" value="YbaB/EbfC"/>
</dbReference>
<accession>A0A366DG29</accession>
<dbReference type="EMBL" id="QNRE01000008">
    <property type="protein sequence ID" value="RBO88925.1"/>
    <property type="molecule type" value="Genomic_DNA"/>
</dbReference>
<reference evidence="2 3" key="1">
    <citation type="submission" date="2018-06" db="EMBL/GenBank/DDBJ databases">
        <title>Genomic Encyclopedia of Type Strains, Phase IV (KMG-IV): sequencing the most valuable type-strain genomes for metagenomic binning, comparative biology and taxonomic classification.</title>
        <authorList>
            <person name="Goeker M."/>
        </authorList>
    </citation>
    <scope>NUCLEOTIDE SEQUENCE [LARGE SCALE GENOMIC DNA]</scope>
    <source>
        <strain evidence="2 3">DSM 44599</strain>
    </source>
</reference>
<comment type="caution">
    <text evidence="2">The sequence shown here is derived from an EMBL/GenBank/DDBJ whole genome shotgun (WGS) entry which is preliminary data.</text>
</comment>
<dbReference type="Gene3D" id="3.30.1310.10">
    <property type="entry name" value="Nucleoid-associated protein YbaB-like domain"/>
    <property type="match status" value="1"/>
</dbReference>
<name>A0A366DG29_9NOCA</name>
<dbReference type="RefSeq" id="WP_232331706.1">
    <property type="nucleotide sequence ID" value="NZ_QNRE01000008.1"/>
</dbReference>
<organism evidence="2 3">
    <name type="scientific">Nocardia puris</name>
    <dbReference type="NCBI Taxonomy" id="208602"/>
    <lineage>
        <taxon>Bacteria</taxon>
        <taxon>Bacillati</taxon>
        <taxon>Actinomycetota</taxon>
        <taxon>Actinomycetes</taxon>
        <taxon>Mycobacteriales</taxon>
        <taxon>Nocardiaceae</taxon>
        <taxon>Nocardia</taxon>
    </lineage>
</organism>
<dbReference type="Pfam" id="PF02575">
    <property type="entry name" value="YbaB_DNA_bd"/>
    <property type="match status" value="1"/>
</dbReference>
<sequence length="171" mass="18770">MASDYDERDMASVIDAFQQQMRAIARAQRERVRLTATATSRDRRVTVTVNANGVVIETKFSSGIEDLSYGEIAETVTKTAQEAAAEVAKLSRELAAPLTERRARLPKLSEVIEGMPDFENEIPTEPPVSLAPPDAPERAEAAEPEMTFTDVEEIDHDRPAKPGNGVVDSSW</sequence>
<evidence type="ECO:0000313" key="2">
    <source>
        <dbReference type="EMBL" id="RBO88925.1"/>
    </source>
</evidence>
<dbReference type="GO" id="GO:0003677">
    <property type="term" value="F:DNA binding"/>
    <property type="evidence" value="ECO:0007669"/>
    <property type="project" value="UniProtKB-KW"/>
</dbReference>
<evidence type="ECO:0000313" key="3">
    <source>
        <dbReference type="Proteomes" id="UP000252586"/>
    </source>
</evidence>
<protein>
    <submittedName>
        <fullName evidence="2">YbaB/EbfC DNA-binding family protein</fullName>
    </submittedName>
</protein>
<feature type="compositionally biased region" description="Pro residues" evidence="1">
    <location>
        <begin position="124"/>
        <end position="134"/>
    </location>
</feature>
<dbReference type="AlphaFoldDB" id="A0A366DG29"/>